<dbReference type="SUPFAM" id="SSF48452">
    <property type="entry name" value="TPR-like"/>
    <property type="match status" value="1"/>
</dbReference>
<organism evidence="1 2">
    <name type="scientific">Bacteroides thetaiotaomicron</name>
    <dbReference type="NCBI Taxonomy" id="818"/>
    <lineage>
        <taxon>Bacteria</taxon>
        <taxon>Pseudomonadati</taxon>
        <taxon>Bacteroidota</taxon>
        <taxon>Bacteroidia</taxon>
        <taxon>Bacteroidales</taxon>
        <taxon>Bacteroidaceae</taxon>
        <taxon>Bacteroides</taxon>
    </lineage>
</organism>
<dbReference type="Proteomes" id="UP000284785">
    <property type="component" value="Unassembled WGS sequence"/>
</dbReference>
<evidence type="ECO:0000313" key="1">
    <source>
        <dbReference type="EMBL" id="RHD91673.1"/>
    </source>
</evidence>
<sequence>MKPYHINKKQILIMGCLGMFPLFSSAQDILSTSGTSRWDYSNSRVEREPGRDALDITFSVFPLAGLGSQEVAYLFPVYVSADGRDSVRLEPVCVAGKRRYKVIKRRKALGNLKPGNPGSGEVRSAKVLESSGLTVKRSVPFERWMADGRLVVREVSYGCAECGTNESEDIAFQAGIPLFGEKDYAYSFIEPEKVMIKCYKDSFDCKVVFPVARHDLQEDFAGNAQELDRLKKFLSENLNIQGTSLKEVHIKGYASPEGSFDYNRSLAQRRTQTLSDYISRQYPALKNAPVYRTEGIGEDWEGLKSMVSGSTLVNRDEILFIIGHNERDTEREEAIRALDDGRSYRLLLEEFYPGLRRTTFGLSFDVRPYTVEELPEIFETKPECLSQHEMYQLAGLYASRGMSPLPVYERAYGQFPDDAVAILNYANALLKYGQDADGALRVLEPVTNDSRAFFPMAVAYNMKGDWRKAEELIKKAGMAQGKQKLSGEPGDGGNNQQIEM</sequence>
<dbReference type="Gene3D" id="1.25.40.10">
    <property type="entry name" value="Tetratricopeptide repeat domain"/>
    <property type="match status" value="1"/>
</dbReference>
<dbReference type="AlphaFoldDB" id="A0A139KR04"/>
<gene>
    <name evidence="1" type="ORF">DW780_01355</name>
</gene>
<dbReference type="Gene3D" id="3.30.1330.60">
    <property type="entry name" value="OmpA-like domain"/>
    <property type="match status" value="1"/>
</dbReference>
<accession>A0A139KR04</accession>
<name>A0A139KR04_BACT4</name>
<reference evidence="1 2" key="1">
    <citation type="submission" date="2018-08" db="EMBL/GenBank/DDBJ databases">
        <title>A genome reference for cultivated species of the human gut microbiota.</title>
        <authorList>
            <person name="Zou Y."/>
            <person name="Xue W."/>
            <person name="Luo G."/>
        </authorList>
    </citation>
    <scope>NUCLEOTIDE SEQUENCE [LARGE SCALE GENOMIC DNA]</scope>
    <source>
        <strain evidence="1 2">AM30-26</strain>
    </source>
</reference>
<evidence type="ECO:0000313" key="2">
    <source>
        <dbReference type="Proteomes" id="UP000284785"/>
    </source>
</evidence>
<protein>
    <submittedName>
        <fullName evidence="1">Uncharacterized protein</fullName>
    </submittedName>
</protein>
<proteinExistence type="predicted"/>
<dbReference type="EMBL" id="QSJP01000001">
    <property type="protein sequence ID" value="RHD91673.1"/>
    <property type="molecule type" value="Genomic_DNA"/>
</dbReference>
<comment type="caution">
    <text evidence="1">The sequence shown here is derived from an EMBL/GenBank/DDBJ whole genome shotgun (WGS) entry which is preliminary data.</text>
</comment>
<dbReference type="GeneID" id="69983927"/>
<dbReference type="RefSeq" id="WP_009040577.1">
    <property type="nucleotide sequence ID" value="NZ_CABJDH010000011.1"/>
</dbReference>
<dbReference type="SUPFAM" id="SSF103088">
    <property type="entry name" value="OmpA-like"/>
    <property type="match status" value="1"/>
</dbReference>
<dbReference type="InterPro" id="IPR036737">
    <property type="entry name" value="OmpA-like_sf"/>
</dbReference>
<dbReference type="InterPro" id="IPR011990">
    <property type="entry name" value="TPR-like_helical_dom_sf"/>
</dbReference>